<organism evidence="1">
    <name type="scientific">Opuntia streptacantha</name>
    <name type="common">Prickly pear cactus</name>
    <name type="synonym">Opuntia cardona</name>
    <dbReference type="NCBI Taxonomy" id="393608"/>
    <lineage>
        <taxon>Eukaryota</taxon>
        <taxon>Viridiplantae</taxon>
        <taxon>Streptophyta</taxon>
        <taxon>Embryophyta</taxon>
        <taxon>Tracheophyta</taxon>
        <taxon>Spermatophyta</taxon>
        <taxon>Magnoliopsida</taxon>
        <taxon>eudicotyledons</taxon>
        <taxon>Gunneridae</taxon>
        <taxon>Pentapetalae</taxon>
        <taxon>Caryophyllales</taxon>
        <taxon>Cactineae</taxon>
        <taxon>Cactaceae</taxon>
        <taxon>Opuntioideae</taxon>
        <taxon>Opuntia</taxon>
    </lineage>
</organism>
<accession>A0A7C8YNU0</accession>
<reference evidence="1" key="1">
    <citation type="journal article" date="2013" name="J. Plant Res.">
        <title>Effect of fungi and light on seed germination of three Opuntia species from semiarid lands of central Mexico.</title>
        <authorList>
            <person name="Delgado-Sanchez P."/>
            <person name="Jimenez-Bremont J.F."/>
            <person name="Guerrero-Gonzalez Mde L."/>
            <person name="Flores J."/>
        </authorList>
    </citation>
    <scope>NUCLEOTIDE SEQUENCE</scope>
    <source>
        <tissue evidence="1">Cladode</tissue>
    </source>
</reference>
<dbReference type="AlphaFoldDB" id="A0A7C8YNU0"/>
<name>A0A7C8YNU0_OPUST</name>
<protein>
    <submittedName>
        <fullName evidence="1">Uncharacterized protein</fullName>
    </submittedName>
</protein>
<reference evidence="1" key="2">
    <citation type="submission" date="2020-07" db="EMBL/GenBank/DDBJ databases">
        <authorList>
            <person name="Vera ALvarez R."/>
            <person name="Arias-Moreno D.M."/>
            <person name="Jimenez-Jacinto V."/>
            <person name="Jimenez-Bremont J.F."/>
            <person name="Swaminathan K."/>
            <person name="Moose S.P."/>
            <person name="Guerrero-Gonzalez M.L."/>
            <person name="Marino-Ramirez L."/>
            <person name="Landsman D."/>
            <person name="Rodriguez-Kessler M."/>
            <person name="Delgado-Sanchez P."/>
        </authorList>
    </citation>
    <scope>NUCLEOTIDE SEQUENCE</scope>
    <source>
        <tissue evidence="1">Cladode</tissue>
    </source>
</reference>
<proteinExistence type="predicted"/>
<sequence>MMSQKSKPGETSATNALSLSTSINCDTVISHHSFTSPSQHIFRLFHHPKIVLPIQSIRICSYMKNQAPSHRCYLSSPISGSSQHLLQAPYFHLHCFRSSSSAVLHDFNRKPLIVTSFTIHCQPLLLPNSYLYPSHTTPQQIHPLCHFALPWVINLHHT</sequence>
<evidence type="ECO:0000313" key="1">
    <source>
        <dbReference type="EMBL" id="MBA4622972.1"/>
    </source>
</evidence>
<dbReference type="EMBL" id="GISG01041283">
    <property type="protein sequence ID" value="MBA4622972.1"/>
    <property type="molecule type" value="Transcribed_RNA"/>
</dbReference>